<name>A0A517U2A8_9BACT</name>
<dbReference type="OrthoDB" id="272025at2"/>
<dbReference type="AlphaFoldDB" id="A0A517U2A8"/>
<evidence type="ECO:0000313" key="2">
    <source>
        <dbReference type="Proteomes" id="UP000317909"/>
    </source>
</evidence>
<proteinExistence type="predicted"/>
<gene>
    <name evidence="1" type="ORF">I41_39580</name>
</gene>
<dbReference type="RefSeq" id="WP_145434492.1">
    <property type="nucleotide sequence ID" value="NZ_CP036339.1"/>
</dbReference>
<organism evidence="1 2">
    <name type="scientific">Lacipirellula limnantheis</name>
    <dbReference type="NCBI Taxonomy" id="2528024"/>
    <lineage>
        <taxon>Bacteria</taxon>
        <taxon>Pseudomonadati</taxon>
        <taxon>Planctomycetota</taxon>
        <taxon>Planctomycetia</taxon>
        <taxon>Pirellulales</taxon>
        <taxon>Lacipirellulaceae</taxon>
        <taxon>Lacipirellula</taxon>
    </lineage>
</organism>
<sequence length="160" mass="17128">MSANLQTYLRDHLAGAQFATSLLADLGAQTLDADLAAFARTLLAEIEADEQLVEQILGRLDSQPSMIKEASAWLAQKLGRAKLQVGSDPFSIFEGLELVAIGILGKLSLWKALQAIPAHENAFAILDLAQLANRASDQHAAVEQWRITYAVSALSESASG</sequence>
<dbReference type="Proteomes" id="UP000317909">
    <property type="component" value="Chromosome"/>
</dbReference>
<dbReference type="EMBL" id="CP036339">
    <property type="protein sequence ID" value="QDT74758.1"/>
    <property type="molecule type" value="Genomic_DNA"/>
</dbReference>
<evidence type="ECO:0000313" key="1">
    <source>
        <dbReference type="EMBL" id="QDT74758.1"/>
    </source>
</evidence>
<protein>
    <submittedName>
        <fullName evidence="1">Uncharacterized protein</fullName>
    </submittedName>
</protein>
<accession>A0A517U2A8</accession>
<keyword evidence="2" id="KW-1185">Reference proteome</keyword>
<reference evidence="1 2" key="1">
    <citation type="submission" date="2019-02" db="EMBL/GenBank/DDBJ databases">
        <title>Deep-cultivation of Planctomycetes and their phenomic and genomic characterization uncovers novel biology.</title>
        <authorList>
            <person name="Wiegand S."/>
            <person name="Jogler M."/>
            <person name="Boedeker C."/>
            <person name="Pinto D."/>
            <person name="Vollmers J."/>
            <person name="Rivas-Marin E."/>
            <person name="Kohn T."/>
            <person name="Peeters S.H."/>
            <person name="Heuer A."/>
            <person name="Rast P."/>
            <person name="Oberbeckmann S."/>
            <person name="Bunk B."/>
            <person name="Jeske O."/>
            <person name="Meyerdierks A."/>
            <person name="Storesund J.E."/>
            <person name="Kallscheuer N."/>
            <person name="Luecker S."/>
            <person name="Lage O.M."/>
            <person name="Pohl T."/>
            <person name="Merkel B.J."/>
            <person name="Hornburger P."/>
            <person name="Mueller R.-W."/>
            <person name="Bruemmer F."/>
            <person name="Labrenz M."/>
            <person name="Spormann A.M."/>
            <person name="Op den Camp H."/>
            <person name="Overmann J."/>
            <person name="Amann R."/>
            <person name="Jetten M.S.M."/>
            <person name="Mascher T."/>
            <person name="Medema M.H."/>
            <person name="Devos D.P."/>
            <person name="Kaster A.-K."/>
            <person name="Ovreas L."/>
            <person name="Rohde M."/>
            <person name="Galperin M.Y."/>
            <person name="Jogler C."/>
        </authorList>
    </citation>
    <scope>NUCLEOTIDE SEQUENCE [LARGE SCALE GENOMIC DNA]</scope>
    <source>
        <strain evidence="1 2">I41</strain>
    </source>
</reference>
<dbReference type="KEGG" id="llh:I41_39580"/>